<sequence length="208" mass="24162">MKKEILEQIKKLGGNIDNVKGNSLQEDLLSITFDTVLYPRREDAPWASAEEQEPIYGIGDFINENEALFKENKKTFYEKLLHQYFRLTIEGFGQMFWEVSSFTPFKEGTPDYDEWNDDFADEETDLSEIIKVTNDPTPDFILLATSYGFPDNYYIALSDPNPENPTLFGTDHEVFFREVSNEGNLEDFMNSFMTKEEVLEIVKKRVEG</sequence>
<evidence type="ECO:0008006" key="3">
    <source>
        <dbReference type="Google" id="ProtNLM"/>
    </source>
</evidence>
<keyword evidence="2" id="KW-1185">Reference proteome</keyword>
<organism evidence="1 2">
    <name type="scientific">Flavobacterium branchiicola</name>
    <dbReference type="NCBI Taxonomy" id="1114875"/>
    <lineage>
        <taxon>Bacteria</taxon>
        <taxon>Pseudomonadati</taxon>
        <taxon>Bacteroidota</taxon>
        <taxon>Flavobacteriia</taxon>
        <taxon>Flavobacteriales</taxon>
        <taxon>Flavobacteriaceae</taxon>
        <taxon>Flavobacterium</taxon>
    </lineage>
</organism>
<protein>
    <recommendedName>
        <fullName evidence="3">Knr4/Smi1-like domain-containing protein</fullName>
    </recommendedName>
</protein>
<accession>A0ABV9P6J2</accession>
<evidence type="ECO:0000313" key="1">
    <source>
        <dbReference type="EMBL" id="MFC4745848.1"/>
    </source>
</evidence>
<gene>
    <name evidence="1" type="ORF">ACFO5S_00215</name>
</gene>
<dbReference type="RefSeq" id="WP_213255282.1">
    <property type="nucleotide sequence ID" value="NZ_JAGYWA010000001.1"/>
</dbReference>
<reference evidence="2" key="1">
    <citation type="journal article" date="2019" name="Int. J. Syst. Evol. Microbiol.">
        <title>The Global Catalogue of Microorganisms (GCM) 10K type strain sequencing project: providing services to taxonomists for standard genome sequencing and annotation.</title>
        <authorList>
            <consortium name="The Broad Institute Genomics Platform"/>
            <consortium name="The Broad Institute Genome Sequencing Center for Infectious Disease"/>
            <person name="Wu L."/>
            <person name="Ma J."/>
        </authorList>
    </citation>
    <scope>NUCLEOTIDE SEQUENCE [LARGE SCALE GENOMIC DNA]</scope>
    <source>
        <strain evidence="2">WYCCWR 13023</strain>
    </source>
</reference>
<dbReference type="EMBL" id="JBHSGV010000001">
    <property type="protein sequence ID" value="MFC4745848.1"/>
    <property type="molecule type" value="Genomic_DNA"/>
</dbReference>
<comment type="caution">
    <text evidence="1">The sequence shown here is derived from an EMBL/GenBank/DDBJ whole genome shotgun (WGS) entry which is preliminary data.</text>
</comment>
<evidence type="ECO:0000313" key="2">
    <source>
        <dbReference type="Proteomes" id="UP001595935"/>
    </source>
</evidence>
<dbReference type="Proteomes" id="UP001595935">
    <property type="component" value="Unassembled WGS sequence"/>
</dbReference>
<name>A0ABV9P6J2_9FLAO</name>
<proteinExistence type="predicted"/>